<sequence>MGNGVVVSANGEVRDPTAGGQPEEVDEEIAEPDVAEEPATSGGGELREQTSSESGSDVSASKQSVMGAGSAPQTSVSATQIDLSGEQAELSVTAGAPVEGANAVVVVLDSSETPQEPKAEEVPAPILVEVLSGVLDPFGGSAPDAPVDSPADWVLLAAARRELGADTTRVSTLGDTGEVSNSLMLTTAAVTENHAPEGGEADIPNPPNTTTGAVTGKIVGVTDADNDKLTYSGSTTTAKGKVTVTSTGGFTYTPTAAARHAAVANGADPDLKKDTFVVTVQDGAGGSTTVTVEVDILGKNALPTARATVGRPNPSTGAVAVTVTGSDADKDPLSFSAPTTTAKGAIVGNGNGSFTYTPTADARSAAAVTGAPASAKTDTFNVTIDDGFGGQRVVVVTVAIAPANDNVAPTGGTFTPSGQPSPDKGVVTGTVSANDSNGDALVYKKATSPAKGSVTVSSVGVVTYTPTAAARHAASASGATPADKQDTFQVTADDGRGGTTTFTVTVDISPKNTAPTGKFTVAKPDATTGVVTGKVSVTDADRDTVTLGGPTTSTKGGEVTVNSDGTFTYKPSAAARQDARVAGAPAAAKQDNFAVTITDGYGGTTTINVQVSVAPAVTAVNPAPIDGSPLGSPVVGTTGRVFQTISTTAPNGTESTFVRVYQPSGAKIADTAAFSGTPAAPIVRTDGGITIVTYDPAAGLATVRVISATGSMSTTSVTATSPQVVGENGRQYLLAPYFDSATGRGRAKLVSLTTGATTPSVIDAAPTFGPDGSAVALQVNGTAQNPSVKIVVIGSNGAVRTLTVPSSKAPGIAGLPAAGLNGTVYLPTVKPTDAGMSTEILVFGSSGAPTTRLIEGFTPTGNVVVAPNGTAYLLTRNNMTGESRISVITSGVSNTAVFDGFFDPTVLGAAADGTLYVLSPDSEADVSRLLIVKPNASMKTVQIGDFDFDLPHVIGPDGSIYLNAEANGEEVLVVVSSSGELRKLPFYASVEPFIPGDEKLVFAKDGTAYAAVQTANGYVVHVSRNGFLTSVASSPIDVDGGHLEVGPDGTAYLLSDSGDSVTGIDRNGEITAIVVANGGTVVGPVAFGSNGTAYVTVQTGSGAGATTTVWAITSLGATEVRTVAGTPAVAAPGSPSQNPAVSVSAAGTVILASVTYDAQGNPTTHLSLADEVSVPVLRSSVTQERPIAATGVVTGRVTQAPPDSDPTGSVQYSGSTTGPLGTIVVNPDGTYTYTPSAEARNYVQALQKVGYIDFFVKATDSVGGVAYIPVSAPILPANYPTEHPLPPTFMSDLTKISGYIDPADLSEAEADIFSVSTLKAFLHNGRDVIANPCEDYDCGEGDLSWAYQVQNWMRVGALDLRKDPKTKMPVSPEVYIVTTLNPPAGSSGGERLVLGFRKMAVGEDITVKNDYPQAEGAYVTVEAMAFMPGTFPQDRFYTRIPGVVGGYIFNNEMPEDVDLANKYENDNLLEQIDRRQKQYDAATSLQQGSELLLWAIQNANPSGAAANQVKRIPQGVKLIDNGVEVAIEVLSNEETITQYGATETPMLFHEGISLIPTRIGIPED</sequence>
<reference evidence="2 3" key="1">
    <citation type="submission" date="2017-02" db="EMBL/GenBank/DDBJ databases">
        <title>The new phylogeny of genus Mycobacterium.</title>
        <authorList>
            <person name="Tortoli E."/>
            <person name="Trovato A."/>
            <person name="Cirillo D.M."/>
        </authorList>
    </citation>
    <scope>NUCLEOTIDE SEQUENCE [LARGE SCALE GENOMIC DNA]</scope>
    <source>
        <strain evidence="2 3">DSM 44338</strain>
    </source>
</reference>
<name>A0A1X0JJF0_9MYCO</name>
<proteinExistence type="predicted"/>
<evidence type="ECO:0000313" key="2">
    <source>
        <dbReference type="EMBL" id="ORB62730.1"/>
    </source>
</evidence>
<evidence type="ECO:0000313" key="3">
    <source>
        <dbReference type="Proteomes" id="UP000192411"/>
    </source>
</evidence>
<comment type="caution">
    <text evidence="2">The sequence shown here is derived from an EMBL/GenBank/DDBJ whole genome shotgun (WGS) entry which is preliminary data.</text>
</comment>
<organism evidence="2 3">
    <name type="scientific">Mycolicibacterium tusciae</name>
    <dbReference type="NCBI Taxonomy" id="75922"/>
    <lineage>
        <taxon>Bacteria</taxon>
        <taxon>Bacillati</taxon>
        <taxon>Actinomycetota</taxon>
        <taxon>Actinomycetes</taxon>
        <taxon>Mycobacteriales</taxon>
        <taxon>Mycobacteriaceae</taxon>
        <taxon>Mycolicibacterium</taxon>
    </lineage>
</organism>
<dbReference type="EMBL" id="MVIM01000014">
    <property type="protein sequence ID" value="ORB62730.1"/>
    <property type="molecule type" value="Genomic_DNA"/>
</dbReference>
<keyword evidence="3" id="KW-1185">Reference proteome</keyword>
<feature type="compositionally biased region" description="Acidic residues" evidence="1">
    <location>
        <begin position="23"/>
        <end position="36"/>
    </location>
</feature>
<feature type="region of interest" description="Disordered" evidence="1">
    <location>
        <begin position="1"/>
        <end position="77"/>
    </location>
</feature>
<evidence type="ECO:0008006" key="4">
    <source>
        <dbReference type="Google" id="ProtNLM"/>
    </source>
</evidence>
<feature type="compositionally biased region" description="Polar residues" evidence="1">
    <location>
        <begin position="1206"/>
        <end position="1215"/>
    </location>
</feature>
<dbReference type="NCBIfam" id="TIGR01965">
    <property type="entry name" value="VCBS_repeat"/>
    <property type="match status" value="4"/>
</dbReference>
<protein>
    <recommendedName>
        <fullName evidence="4">Cadherin domain-containing protein</fullName>
    </recommendedName>
</protein>
<dbReference type="Proteomes" id="UP000192411">
    <property type="component" value="Unassembled WGS sequence"/>
</dbReference>
<dbReference type="Pfam" id="PF17963">
    <property type="entry name" value="Big_9"/>
    <property type="match status" value="4"/>
</dbReference>
<dbReference type="STRING" id="75922.BST47_22300"/>
<dbReference type="InterPro" id="IPR010221">
    <property type="entry name" value="VCBS_dom"/>
</dbReference>
<evidence type="ECO:0000256" key="1">
    <source>
        <dbReference type="SAM" id="MobiDB-lite"/>
    </source>
</evidence>
<accession>A0A1X0JJF0</accession>
<feature type="region of interest" description="Disordered" evidence="1">
    <location>
        <begin position="1196"/>
        <end position="1215"/>
    </location>
</feature>
<dbReference type="SUPFAM" id="SSF63829">
    <property type="entry name" value="Calcium-dependent phosphotriesterase"/>
    <property type="match status" value="1"/>
</dbReference>
<gene>
    <name evidence="2" type="ORF">BST47_22300</name>
</gene>
<feature type="compositionally biased region" description="Polar residues" evidence="1">
    <location>
        <begin position="51"/>
        <end position="64"/>
    </location>
</feature>